<dbReference type="AlphaFoldDB" id="A0A1N6QFM2"/>
<evidence type="ECO:0000256" key="6">
    <source>
        <dbReference type="ARBA" id="ARBA00022833"/>
    </source>
</evidence>
<organism evidence="11 12">
    <name type="scientific">Cellulosimicrobium aquatile</name>
    <dbReference type="NCBI Taxonomy" id="1612203"/>
    <lineage>
        <taxon>Bacteria</taxon>
        <taxon>Bacillati</taxon>
        <taxon>Actinomycetota</taxon>
        <taxon>Actinomycetes</taxon>
        <taxon>Micrococcales</taxon>
        <taxon>Promicromonosporaceae</taxon>
        <taxon>Cellulosimicrobium</taxon>
    </lineage>
</organism>
<dbReference type="InterPro" id="IPR028883">
    <property type="entry name" value="tRNA_aden_deaminase"/>
</dbReference>
<dbReference type="InterPro" id="IPR016192">
    <property type="entry name" value="APOBEC/CMP_deaminase_Zn-bd"/>
</dbReference>
<evidence type="ECO:0000313" key="12">
    <source>
        <dbReference type="Proteomes" id="UP000186235"/>
    </source>
</evidence>
<dbReference type="FunFam" id="3.40.140.10:FF:000005">
    <property type="entry name" value="tRNA-specific adenosine deaminase"/>
    <property type="match status" value="1"/>
</dbReference>
<feature type="compositionally biased region" description="Low complexity" evidence="9">
    <location>
        <begin position="8"/>
        <end position="17"/>
    </location>
</feature>
<dbReference type="GO" id="GO:0052717">
    <property type="term" value="F:tRNA-specific adenosine-34 deaminase activity"/>
    <property type="evidence" value="ECO:0007669"/>
    <property type="project" value="UniProtKB-UniRule"/>
</dbReference>
<dbReference type="Proteomes" id="UP000186235">
    <property type="component" value="Unassembled WGS sequence"/>
</dbReference>
<feature type="compositionally biased region" description="Basic and acidic residues" evidence="9">
    <location>
        <begin position="22"/>
        <end position="34"/>
    </location>
</feature>
<proteinExistence type="inferred from homology"/>
<dbReference type="Pfam" id="PF00383">
    <property type="entry name" value="dCMP_cyt_deam_1"/>
    <property type="match status" value="1"/>
</dbReference>
<evidence type="ECO:0000256" key="5">
    <source>
        <dbReference type="ARBA" id="ARBA00022801"/>
    </source>
</evidence>
<dbReference type="Gene3D" id="3.40.140.10">
    <property type="entry name" value="Cytidine Deaminase, domain 2"/>
    <property type="match status" value="1"/>
</dbReference>
<dbReference type="CDD" id="cd01285">
    <property type="entry name" value="nucleoside_deaminase"/>
    <property type="match status" value="1"/>
</dbReference>
<accession>A0A1N6QFM2</accession>
<evidence type="ECO:0000256" key="8">
    <source>
        <dbReference type="HAMAP-Rule" id="MF_00972"/>
    </source>
</evidence>
<dbReference type="PROSITE" id="PS51747">
    <property type="entry name" value="CYT_DCMP_DEAMINASES_2"/>
    <property type="match status" value="1"/>
</dbReference>
<comment type="catalytic activity">
    <reaction evidence="7 8">
        <text>adenosine(34) in tRNA + H2O + H(+) = inosine(34) in tRNA + NH4(+)</text>
        <dbReference type="Rhea" id="RHEA:43168"/>
        <dbReference type="Rhea" id="RHEA-COMP:10373"/>
        <dbReference type="Rhea" id="RHEA-COMP:10374"/>
        <dbReference type="ChEBI" id="CHEBI:15377"/>
        <dbReference type="ChEBI" id="CHEBI:15378"/>
        <dbReference type="ChEBI" id="CHEBI:28938"/>
        <dbReference type="ChEBI" id="CHEBI:74411"/>
        <dbReference type="ChEBI" id="CHEBI:82852"/>
        <dbReference type="EC" id="3.5.4.33"/>
    </reaction>
</comment>
<keyword evidence="5 8" id="KW-0378">Hydrolase</keyword>
<evidence type="ECO:0000256" key="1">
    <source>
        <dbReference type="ARBA" id="ARBA00010669"/>
    </source>
</evidence>
<evidence type="ECO:0000313" key="11">
    <source>
        <dbReference type="EMBL" id="SIQ15384.1"/>
    </source>
</evidence>
<dbReference type="EMBL" id="FTMI01000002">
    <property type="protein sequence ID" value="SIQ15384.1"/>
    <property type="molecule type" value="Genomic_DNA"/>
</dbReference>
<comment type="function">
    <text evidence="8">Catalyzes the deamination of adenosine to inosine at the wobble position 34 of tRNA(Arg2).</text>
</comment>
<evidence type="ECO:0000256" key="4">
    <source>
        <dbReference type="ARBA" id="ARBA00022723"/>
    </source>
</evidence>
<keyword evidence="4 8" id="KW-0479">Metal-binding</keyword>
<feature type="active site" description="Proton donor" evidence="8">
    <location>
        <position position="118"/>
    </location>
</feature>
<dbReference type="EC" id="3.5.4.33" evidence="8"/>
<dbReference type="HAMAP" id="MF_00972">
    <property type="entry name" value="tRNA_aden_deaminase"/>
    <property type="match status" value="1"/>
</dbReference>
<dbReference type="PANTHER" id="PTHR11079">
    <property type="entry name" value="CYTOSINE DEAMINASE FAMILY MEMBER"/>
    <property type="match status" value="1"/>
</dbReference>
<evidence type="ECO:0000256" key="9">
    <source>
        <dbReference type="SAM" id="MobiDB-lite"/>
    </source>
</evidence>
<comment type="similarity">
    <text evidence="1">Belongs to the cytidine and deoxycytidylate deaminase family. ADAT2 subfamily.</text>
</comment>
<name>A0A1N6QFM2_9MICO</name>
<dbReference type="GO" id="GO:0008270">
    <property type="term" value="F:zinc ion binding"/>
    <property type="evidence" value="ECO:0007669"/>
    <property type="project" value="UniProtKB-UniRule"/>
</dbReference>
<feature type="domain" description="CMP/dCMP-type deaminase" evidence="10">
    <location>
        <begin position="64"/>
        <end position="176"/>
    </location>
</feature>
<dbReference type="InterPro" id="IPR002125">
    <property type="entry name" value="CMP_dCMP_dom"/>
</dbReference>
<dbReference type="PROSITE" id="PS00903">
    <property type="entry name" value="CYT_DCMP_DEAMINASES_1"/>
    <property type="match status" value="1"/>
</dbReference>
<evidence type="ECO:0000259" key="10">
    <source>
        <dbReference type="PROSITE" id="PS51747"/>
    </source>
</evidence>
<feature type="binding site" evidence="8">
    <location>
        <position position="116"/>
    </location>
    <ligand>
        <name>Zn(2+)</name>
        <dbReference type="ChEBI" id="CHEBI:29105"/>
        <note>catalytic</note>
    </ligand>
</feature>
<dbReference type="PANTHER" id="PTHR11079:SF202">
    <property type="entry name" value="TRNA-SPECIFIC ADENOSINE DEAMINASE"/>
    <property type="match status" value="1"/>
</dbReference>
<keyword evidence="3 8" id="KW-0819">tRNA processing</keyword>
<feature type="region of interest" description="Disordered" evidence="9">
    <location>
        <begin position="1"/>
        <end position="53"/>
    </location>
</feature>
<comment type="subunit">
    <text evidence="2 8">Homodimer.</text>
</comment>
<keyword evidence="6 8" id="KW-0862">Zinc</keyword>
<gene>
    <name evidence="8" type="primary">tadA</name>
    <name evidence="11" type="ORF">SAMN05518682_1528</name>
</gene>
<reference evidence="12" key="1">
    <citation type="submission" date="2017-01" db="EMBL/GenBank/DDBJ databases">
        <authorList>
            <person name="Varghese N."/>
            <person name="Submissions S."/>
        </authorList>
    </citation>
    <scope>NUCLEOTIDE SEQUENCE [LARGE SCALE GENOMIC DNA]</scope>
    <source>
        <strain evidence="12">3bp</strain>
    </source>
</reference>
<feature type="binding site" evidence="8">
    <location>
        <position position="146"/>
    </location>
    <ligand>
        <name>Zn(2+)</name>
        <dbReference type="ChEBI" id="CHEBI:29105"/>
        <note>catalytic</note>
    </ligand>
</feature>
<evidence type="ECO:0000256" key="3">
    <source>
        <dbReference type="ARBA" id="ARBA00022694"/>
    </source>
</evidence>
<dbReference type="GO" id="GO:0002100">
    <property type="term" value="P:tRNA wobble adenosine to inosine editing"/>
    <property type="evidence" value="ECO:0007669"/>
    <property type="project" value="UniProtKB-UniRule"/>
</dbReference>
<dbReference type="SUPFAM" id="SSF53927">
    <property type="entry name" value="Cytidine deaminase-like"/>
    <property type="match status" value="1"/>
</dbReference>
<evidence type="ECO:0000256" key="2">
    <source>
        <dbReference type="ARBA" id="ARBA00011738"/>
    </source>
</evidence>
<evidence type="ECO:0000256" key="7">
    <source>
        <dbReference type="ARBA" id="ARBA00048045"/>
    </source>
</evidence>
<keyword evidence="12" id="KW-1185">Reference proteome</keyword>
<comment type="cofactor">
    <cofactor evidence="8">
        <name>Zn(2+)</name>
        <dbReference type="ChEBI" id="CHEBI:29105"/>
    </cofactor>
    <text evidence="8">Binds 1 zinc ion per subunit.</text>
</comment>
<feature type="binding site" evidence="8">
    <location>
        <position position="149"/>
    </location>
    <ligand>
        <name>Zn(2+)</name>
        <dbReference type="ChEBI" id="CHEBI:29105"/>
        <note>catalytic</note>
    </ligand>
</feature>
<protein>
    <recommendedName>
        <fullName evidence="8">tRNA-specific adenosine deaminase</fullName>
        <ecNumber evidence="8">3.5.4.33</ecNumber>
    </recommendedName>
</protein>
<dbReference type="InterPro" id="IPR016193">
    <property type="entry name" value="Cytidine_deaminase-like"/>
</dbReference>
<sequence length="212" mass="22150">MPDDVAHPGEPAHPGGPARSGDPAHRGDLAHPEEGTASGSVPRGLAIPATEGAFPPATVAGRRRTWDALMGLALHEATHALASADVPVGAVVVGPDGRLLGVGRNRREETGDPTAHAEVLALRQAAATWGEWRLEGCTLVVTLEPCVMCAGALVLARVERLVLGAWDPKAGATGSVWDLVRDQRANHAVEVVGGVREDECARLLRDFFGAQR</sequence>